<evidence type="ECO:0000256" key="4">
    <source>
        <dbReference type="ARBA" id="ARBA00022694"/>
    </source>
</evidence>
<dbReference type="InterPro" id="IPR000905">
    <property type="entry name" value="Gcp-like_dom"/>
</dbReference>
<dbReference type="EMBL" id="KZ819331">
    <property type="protein sequence ID" value="PWN19424.1"/>
    <property type="molecule type" value="Genomic_DNA"/>
</dbReference>
<dbReference type="GO" id="GO:0005634">
    <property type="term" value="C:nucleus"/>
    <property type="evidence" value="ECO:0007669"/>
    <property type="project" value="UniProtKB-SubCell"/>
</dbReference>
<dbReference type="SUPFAM" id="SSF53067">
    <property type="entry name" value="Actin-like ATPase domain"/>
    <property type="match status" value="1"/>
</dbReference>
<dbReference type="AlphaFoldDB" id="A0A316U3Q0"/>
<feature type="region of interest" description="Disordered" evidence="11">
    <location>
        <begin position="245"/>
        <end position="306"/>
    </location>
</feature>
<dbReference type="OrthoDB" id="10254073at2759"/>
<feature type="binding site" evidence="10">
    <location>
        <position position="204"/>
    </location>
    <ligand>
        <name>substrate</name>
    </ligand>
</feature>
<evidence type="ECO:0000256" key="5">
    <source>
        <dbReference type="ARBA" id="ARBA00022723"/>
    </source>
</evidence>
<gene>
    <name evidence="13" type="ORF">BCV69DRAFT_284056</name>
</gene>
<name>A0A316U3Q0_9BASI</name>
<dbReference type="STRING" id="1684307.A0A316U3Q0"/>
<dbReference type="GO" id="GO:0008233">
    <property type="term" value="F:peptidase activity"/>
    <property type="evidence" value="ECO:0007669"/>
    <property type="project" value="UniProtKB-KW"/>
</dbReference>
<dbReference type="PANTHER" id="PTHR11735">
    <property type="entry name" value="TRNA N6-ADENOSINE THREONYLCARBAMOYLTRANSFERASE"/>
    <property type="match status" value="1"/>
</dbReference>
<feature type="binding site" evidence="10">
    <location>
        <position position="136"/>
    </location>
    <ligand>
        <name>a divalent metal cation</name>
        <dbReference type="ChEBI" id="CHEBI:60240"/>
    </ligand>
</feature>
<protein>
    <recommendedName>
        <fullName evidence="1">N(6)-L-threonylcarbamoyladenine synthase</fullName>
        <ecNumber evidence="1">2.3.1.234</ecNumber>
    </recommendedName>
    <alternativeName>
        <fullName evidence="8">N6-L-threonylcarbamoyladenine synthase</fullName>
    </alternativeName>
</protein>
<dbReference type="EC" id="2.3.1.234" evidence="1"/>
<reference evidence="13 14" key="1">
    <citation type="journal article" date="2018" name="Mol. Biol. Evol.">
        <title>Broad Genomic Sampling Reveals a Smut Pathogenic Ancestry of the Fungal Clade Ustilaginomycotina.</title>
        <authorList>
            <person name="Kijpornyongpan T."/>
            <person name="Mondo S.J."/>
            <person name="Barry K."/>
            <person name="Sandor L."/>
            <person name="Lee J."/>
            <person name="Lipzen A."/>
            <person name="Pangilinan J."/>
            <person name="LaButti K."/>
            <person name="Hainaut M."/>
            <person name="Henrissat B."/>
            <person name="Grigoriev I.V."/>
            <person name="Spatafora J.W."/>
            <person name="Aime M.C."/>
        </authorList>
    </citation>
    <scope>NUCLEOTIDE SEQUENCE [LARGE SCALE GENOMIC DNA]</scope>
    <source>
        <strain evidence="13 14">MCA 4718</strain>
    </source>
</reference>
<dbReference type="GO" id="GO:0061711">
    <property type="term" value="F:tRNA N(6)-L-threonylcarbamoyladenine synthase activity"/>
    <property type="evidence" value="ECO:0007669"/>
    <property type="project" value="UniProtKB-EC"/>
</dbReference>
<feature type="binding site" evidence="10">
    <location>
        <position position="185"/>
    </location>
    <ligand>
        <name>substrate</name>
    </ligand>
</feature>
<keyword evidence="4 10" id="KW-0819">tRNA processing</keyword>
<evidence type="ECO:0000256" key="7">
    <source>
        <dbReference type="ARBA" id="ARBA00023315"/>
    </source>
</evidence>
<keyword evidence="7 10" id="KW-0012">Acyltransferase</keyword>
<evidence type="ECO:0000256" key="9">
    <source>
        <dbReference type="ARBA" id="ARBA00048117"/>
    </source>
</evidence>
<dbReference type="GeneID" id="37014644"/>
<comment type="similarity">
    <text evidence="10">Belongs to the KAE1 / TsaD family.</text>
</comment>
<comment type="cofactor">
    <cofactor evidence="10">
        <name>a divalent metal cation</name>
        <dbReference type="ChEBI" id="CHEBI:60240"/>
    </cofactor>
    <text evidence="10">Binds 1 divalent metal cation per subunit.</text>
</comment>
<keyword evidence="3 10" id="KW-0808">Transferase</keyword>
<keyword evidence="13" id="KW-0645">Protease</keyword>
<feature type="binding site" evidence="10">
    <location>
        <begin position="153"/>
        <end position="157"/>
    </location>
    <ligand>
        <name>substrate</name>
    </ligand>
</feature>
<feature type="binding site" evidence="10">
    <location>
        <position position="200"/>
    </location>
    <ligand>
        <name>substrate</name>
    </ligand>
</feature>
<feature type="binding site" evidence="10">
    <location>
        <position position="387"/>
    </location>
    <ligand>
        <name>a divalent metal cation</name>
        <dbReference type="ChEBI" id="CHEBI:60240"/>
    </ligand>
</feature>
<sequence>MPSASRRQVVSPLPPPPRTLYALGLEGSANKLGCGITSHAPDGSVSILSNVRHTYVTPPGHGFQPGDTSRHHRQWILQVVGEAVRRSGKTLEECDCICFTKGPGMGAPLASVALVARTLSMQYNVPLVPVNHCVGHIEMGRTITGAQNPVVLYVSGGNTQVIAYSAQRYRIFGETLDIAVGNCLDRFARVIGLSNDPSPGYNIEREAKKGKYLLPLPYATKGMDVALGGILASVEAYTRDKRFKPNPGSKIPAFGTGDASGSTEDWGKMANGETWSGDGRHVGRPLGQDGTEVEEEDEEGENPNDPLARTAAQVDEITPADLCFSLQEHVFSMLVEITERAMAHIGSKEVLIVGGVGANNRLQKMMGVMAEERGGKVFATDERFCIDNGIMIAHAGLLSFRMGHTIPLEKSTVTQRFRTDAPFISWRA</sequence>
<dbReference type="HAMAP" id="MF_01446">
    <property type="entry name" value="Kae1"/>
    <property type="match status" value="1"/>
</dbReference>
<keyword evidence="2 10" id="KW-0963">Cytoplasm</keyword>
<evidence type="ECO:0000313" key="13">
    <source>
        <dbReference type="EMBL" id="PWN19424.1"/>
    </source>
</evidence>
<dbReference type="FunFam" id="3.30.420.40:FF:000037">
    <property type="entry name" value="Probable tRNA N6-adenosine threonylcarbamoyltransferase"/>
    <property type="match status" value="1"/>
</dbReference>
<evidence type="ECO:0000256" key="2">
    <source>
        <dbReference type="ARBA" id="ARBA00022490"/>
    </source>
</evidence>
<dbReference type="GO" id="GO:0000408">
    <property type="term" value="C:EKC/KEOPS complex"/>
    <property type="evidence" value="ECO:0007669"/>
    <property type="project" value="InterPro"/>
</dbReference>
<keyword evidence="5 10" id="KW-0479">Metal-binding</keyword>
<evidence type="ECO:0000256" key="3">
    <source>
        <dbReference type="ARBA" id="ARBA00022679"/>
    </source>
</evidence>
<dbReference type="PRINTS" id="PR00789">
    <property type="entry name" value="OSIALOPTASE"/>
</dbReference>
<dbReference type="PROSITE" id="PS01016">
    <property type="entry name" value="GLYCOPROTEASE"/>
    <property type="match status" value="1"/>
</dbReference>
<keyword evidence="6" id="KW-0408">Iron</keyword>
<evidence type="ECO:0000256" key="10">
    <source>
        <dbReference type="HAMAP-Rule" id="MF_03180"/>
    </source>
</evidence>
<dbReference type="GO" id="GO:0046872">
    <property type="term" value="F:metal ion binding"/>
    <property type="evidence" value="ECO:0007669"/>
    <property type="project" value="UniProtKB-KW"/>
</dbReference>
<keyword evidence="13" id="KW-0378">Hydrolase</keyword>
<feature type="domain" description="Gcp-like" evidence="12">
    <location>
        <begin position="47"/>
        <end position="393"/>
    </location>
</feature>
<dbReference type="RefSeq" id="XP_025346584.1">
    <property type="nucleotide sequence ID" value="XM_025492910.1"/>
</dbReference>
<feature type="binding site" evidence="10">
    <location>
        <position position="153"/>
    </location>
    <ligand>
        <name>a divalent metal cation</name>
        <dbReference type="ChEBI" id="CHEBI:60240"/>
    </ligand>
</feature>
<feature type="compositionally biased region" description="Acidic residues" evidence="11">
    <location>
        <begin position="291"/>
        <end position="302"/>
    </location>
</feature>
<evidence type="ECO:0000256" key="11">
    <source>
        <dbReference type="SAM" id="MobiDB-lite"/>
    </source>
</evidence>
<comment type="catalytic activity">
    <reaction evidence="9 10">
        <text>L-threonylcarbamoyladenylate + adenosine(37) in tRNA = N(6)-L-threonylcarbamoyladenosine(37) in tRNA + AMP + H(+)</text>
        <dbReference type="Rhea" id="RHEA:37059"/>
        <dbReference type="Rhea" id="RHEA-COMP:10162"/>
        <dbReference type="Rhea" id="RHEA-COMP:10163"/>
        <dbReference type="ChEBI" id="CHEBI:15378"/>
        <dbReference type="ChEBI" id="CHEBI:73682"/>
        <dbReference type="ChEBI" id="CHEBI:74411"/>
        <dbReference type="ChEBI" id="CHEBI:74418"/>
        <dbReference type="ChEBI" id="CHEBI:456215"/>
        <dbReference type="EC" id="2.3.1.234"/>
    </reaction>
</comment>
<dbReference type="InterPro" id="IPR017861">
    <property type="entry name" value="KAE1/TsaD"/>
</dbReference>
<accession>A0A316U3Q0</accession>
<dbReference type="GO" id="GO:0006508">
    <property type="term" value="P:proteolysis"/>
    <property type="evidence" value="ECO:0007669"/>
    <property type="project" value="UniProtKB-KW"/>
</dbReference>
<feature type="binding site" evidence="10">
    <location>
        <position position="359"/>
    </location>
    <ligand>
        <name>substrate</name>
    </ligand>
</feature>
<dbReference type="Proteomes" id="UP000245942">
    <property type="component" value="Unassembled WGS sequence"/>
</dbReference>
<dbReference type="GO" id="GO:0002949">
    <property type="term" value="P:tRNA threonylcarbamoyladenosine modification"/>
    <property type="evidence" value="ECO:0007669"/>
    <property type="project" value="UniProtKB-UniRule"/>
</dbReference>
<dbReference type="Gene3D" id="3.30.420.40">
    <property type="match status" value="4"/>
</dbReference>
<dbReference type="InterPro" id="IPR017860">
    <property type="entry name" value="Peptidase_M22_CS"/>
</dbReference>
<keyword evidence="14" id="KW-1185">Reference proteome</keyword>
<feature type="binding site" evidence="10">
    <location>
        <position position="132"/>
    </location>
    <ligand>
        <name>a divalent metal cation</name>
        <dbReference type="ChEBI" id="CHEBI:60240"/>
    </ligand>
</feature>
<evidence type="ECO:0000259" key="12">
    <source>
        <dbReference type="Pfam" id="PF00814"/>
    </source>
</evidence>
<keyword evidence="10" id="KW-0539">Nucleus</keyword>
<comment type="subcellular location">
    <subcellularLocation>
        <location evidence="10">Cytoplasm</location>
    </subcellularLocation>
    <subcellularLocation>
        <location evidence="10">Nucleus</location>
    </subcellularLocation>
</comment>
<dbReference type="GO" id="GO:0005737">
    <property type="term" value="C:cytoplasm"/>
    <property type="evidence" value="ECO:0007669"/>
    <property type="project" value="UniProtKB-SubCell"/>
</dbReference>
<evidence type="ECO:0000256" key="8">
    <source>
        <dbReference type="ARBA" id="ARBA00030439"/>
    </source>
</evidence>
<dbReference type="CDD" id="cd24132">
    <property type="entry name" value="ASKHA_NBD_OSGEP_like_euk"/>
    <property type="match status" value="1"/>
</dbReference>
<dbReference type="PANTHER" id="PTHR11735:SF14">
    <property type="entry name" value="TRNA N6-ADENOSINE THREONYLCARBAMOYLTRANSFERASE"/>
    <property type="match status" value="1"/>
</dbReference>
<dbReference type="InterPro" id="IPR043129">
    <property type="entry name" value="ATPase_NBD"/>
</dbReference>
<dbReference type="InterPro" id="IPR034680">
    <property type="entry name" value="Kae1_archaea_euk"/>
</dbReference>
<evidence type="ECO:0000256" key="1">
    <source>
        <dbReference type="ARBA" id="ARBA00012156"/>
    </source>
</evidence>
<dbReference type="Pfam" id="PF00814">
    <property type="entry name" value="TsaD"/>
    <property type="match status" value="1"/>
</dbReference>
<proteinExistence type="inferred from homology"/>
<evidence type="ECO:0000256" key="6">
    <source>
        <dbReference type="ARBA" id="ARBA00023004"/>
    </source>
</evidence>
<evidence type="ECO:0000313" key="14">
    <source>
        <dbReference type="Proteomes" id="UP000245942"/>
    </source>
</evidence>
<organism evidence="13 14">
    <name type="scientific">Pseudomicrostroma glucosiphilum</name>
    <dbReference type="NCBI Taxonomy" id="1684307"/>
    <lineage>
        <taxon>Eukaryota</taxon>
        <taxon>Fungi</taxon>
        <taxon>Dikarya</taxon>
        <taxon>Basidiomycota</taxon>
        <taxon>Ustilaginomycotina</taxon>
        <taxon>Exobasidiomycetes</taxon>
        <taxon>Microstromatales</taxon>
        <taxon>Microstromatales incertae sedis</taxon>
        <taxon>Pseudomicrostroma</taxon>
    </lineage>
</organism>